<evidence type="ECO:0000313" key="2">
    <source>
        <dbReference type="WBParaSite" id="JU765_v2.g16528.t2"/>
    </source>
</evidence>
<name>A0AC34QI59_9BILA</name>
<dbReference type="Proteomes" id="UP000887576">
    <property type="component" value="Unplaced"/>
</dbReference>
<proteinExistence type="predicted"/>
<protein>
    <submittedName>
        <fullName evidence="2">G-protein coupled receptors family 1 profile domain-containing protein</fullName>
    </submittedName>
</protein>
<reference evidence="2" key="1">
    <citation type="submission" date="2022-11" db="UniProtKB">
        <authorList>
            <consortium name="WormBaseParasite"/>
        </authorList>
    </citation>
    <scope>IDENTIFICATION</scope>
</reference>
<accession>A0AC34QI59</accession>
<evidence type="ECO:0000313" key="1">
    <source>
        <dbReference type="Proteomes" id="UP000887576"/>
    </source>
</evidence>
<dbReference type="WBParaSite" id="JU765_v2.g16528.t2">
    <property type="protein sequence ID" value="JU765_v2.g16528.t2"/>
    <property type="gene ID" value="JU765_v2.g16528"/>
</dbReference>
<sequence length="201" mass="23050">MDDQEDLEAYRAYMYKIVIPIFLVISSPECHGDFDFVADDERHLDQFNRWFVAALQQLFAHRQRHVSGTVLFFDVGNAEDGWTDHRHVASAADFHPPLHRHCPALHGQAQAPNCCVCALRHCLDVAADCPVQFGKFHTWPRLPGRMHQRRLLPLQSFPSQRFQFTRFDIHFHLVVLHQTLVAFAGTSGTLGFKIGPKTCFT</sequence>
<organism evidence="1 2">
    <name type="scientific">Panagrolaimus sp. JU765</name>
    <dbReference type="NCBI Taxonomy" id="591449"/>
    <lineage>
        <taxon>Eukaryota</taxon>
        <taxon>Metazoa</taxon>
        <taxon>Ecdysozoa</taxon>
        <taxon>Nematoda</taxon>
        <taxon>Chromadorea</taxon>
        <taxon>Rhabditida</taxon>
        <taxon>Tylenchina</taxon>
        <taxon>Panagrolaimomorpha</taxon>
        <taxon>Panagrolaimoidea</taxon>
        <taxon>Panagrolaimidae</taxon>
        <taxon>Panagrolaimus</taxon>
    </lineage>
</organism>